<dbReference type="CDD" id="cd00160">
    <property type="entry name" value="RhoGEF"/>
    <property type="match status" value="1"/>
</dbReference>
<feature type="compositionally biased region" description="Polar residues" evidence="4">
    <location>
        <begin position="839"/>
        <end position="848"/>
    </location>
</feature>
<evidence type="ECO:0000259" key="7">
    <source>
        <dbReference type="PROSITE" id="PS50010"/>
    </source>
</evidence>
<feature type="compositionally biased region" description="Low complexity" evidence="4">
    <location>
        <begin position="1179"/>
        <end position="1190"/>
    </location>
</feature>
<feature type="domain" description="SH3" evidence="5">
    <location>
        <begin position="1439"/>
        <end position="1498"/>
    </location>
</feature>
<feature type="compositionally biased region" description="Basic and acidic residues" evidence="4">
    <location>
        <begin position="853"/>
        <end position="866"/>
    </location>
</feature>
<dbReference type="CDD" id="cd01224">
    <property type="entry name" value="PH_Collybistin_ASEF"/>
    <property type="match status" value="1"/>
</dbReference>
<dbReference type="InterPro" id="IPR053086">
    <property type="entry name" value="RhoGEF_domain"/>
</dbReference>
<dbReference type="InterPro" id="IPR011993">
    <property type="entry name" value="PH-like_dom_sf"/>
</dbReference>
<feature type="compositionally biased region" description="Basic residues" evidence="4">
    <location>
        <begin position="557"/>
        <end position="567"/>
    </location>
</feature>
<feature type="compositionally biased region" description="Basic and acidic residues" evidence="4">
    <location>
        <begin position="1093"/>
        <end position="1110"/>
    </location>
</feature>
<keyword evidence="1 3" id="KW-0728">SH3 domain</keyword>
<evidence type="ECO:0000313" key="8">
    <source>
        <dbReference type="EMBL" id="KAL0275631.1"/>
    </source>
</evidence>
<feature type="region of interest" description="Disordered" evidence="4">
    <location>
        <begin position="1397"/>
        <end position="1425"/>
    </location>
</feature>
<dbReference type="PROSITE" id="PS00741">
    <property type="entry name" value="DH_1"/>
    <property type="match status" value="1"/>
</dbReference>
<feature type="region of interest" description="Disordered" evidence="4">
    <location>
        <begin position="1877"/>
        <end position="1899"/>
    </location>
</feature>
<dbReference type="PANTHER" id="PTHR45834">
    <property type="entry name" value="RHO GUANINE NUCLEOTIDE EXCHANGE FACTOR 9-RELATED"/>
    <property type="match status" value="1"/>
</dbReference>
<dbReference type="InterPro" id="IPR001452">
    <property type="entry name" value="SH3_domain"/>
</dbReference>
<feature type="compositionally biased region" description="Polar residues" evidence="4">
    <location>
        <begin position="1009"/>
        <end position="1019"/>
    </location>
</feature>
<dbReference type="Pfam" id="PF22697">
    <property type="entry name" value="SOS1_NGEF_PH"/>
    <property type="match status" value="1"/>
</dbReference>
<feature type="compositionally biased region" description="Basic and acidic residues" evidence="4">
    <location>
        <begin position="962"/>
        <end position="974"/>
    </location>
</feature>
<dbReference type="InterPro" id="IPR035899">
    <property type="entry name" value="DBL_dom_sf"/>
</dbReference>
<dbReference type="InterPro" id="IPR055251">
    <property type="entry name" value="SOS1_NGEF_PH"/>
</dbReference>
<feature type="compositionally biased region" description="Basic and acidic residues" evidence="4">
    <location>
        <begin position="901"/>
        <end position="929"/>
    </location>
</feature>
<dbReference type="SUPFAM" id="SSF50044">
    <property type="entry name" value="SH3-domain"/>
    <property type="match status" value="1"/>
</dbReference>
<feature type="compositionally biased region" description="Polar residues" evidence="4">
    <location>
        <begin position="475"/>
        <end position="488"/>
    </location>
</feature>
<feature type="compositionally biased region" description="Basic residues" evidence="4">
    <location>
        <begin position="1213"/>
        <end position="1223"/>
    </location>
</feature>
<sequence length="1937" mass="217553">MRLRFQVSGEMSRGEDVRVGSRQNAARYLQVAESVRVNKNGRKKGFGERKTQSQKVRSNGVGVSKQLSLQDFVKVSSGYASNIEHLVFRDEESAAFAGKIPRNKIAEVFALNSYQTMSVTAAKDKKEKKGWAENVGVDGGAGHQHRSVPETAAREPASNDLYCVGASANVDLVHAAILNFKSLRKSDRRSLDTLDQDDMASARGQNVSILHLRGPPNPWDPPITTFADAGGSLRSASKMNSLRNSCYQNDLDGKMGGTLPSSNRKHDSNSVSLFVASGVNQPGNLNSANRELSPVRWCDREVDGVYLGRSGWVQVQQRSLDESKNCKPIAATLPNRIKLSQYHYNSEPGDPADVRKERPRPDYLPLPTEASRARVGQKTPSPLLQEYDSLSPPSTTPIISPPPAFQDPGLEPNYKPRNPPGKPPFLARSKAVVDCESPPDSPPNKWNSWRLKKPSPSQQHVLLNSQTKSLEENASYGSRRNQFQRFTESSTSSSSSSFGFRSLDGSVSRNSRPNKTDSSIEYEEEDAGDDYHRSRVRMKSPPPEPYANGERVSPNAFRHRGSQRGHRTPLSEINGKKHRSSSSSDSCSSCDRKSPSASYRRLNQRQSRGDVQGNPWDVRNSRVRRSRSLQLPEKRSSTAAAAATPSSSGGSKEYLSPDYPFYSNFNNGGTNSNHSGSYRVVVKVNGEAINMPDRPRRFSQKKAQSEDANYDELRREAEEETRIVTEYLNSTRSRAAARDLLMHRYLNRPEESKSSRGSPVSTEISADPLYSVYFSGSYRPPQKKPPLQRNGSQPYVAGSPTNPPNPCSQSTCDFWPHCAQRDIITYPKPSPGAKLSPPNMKSSQSYPASQPPRKADKSRKEEKPENRSSSTRSSPSVESTANDFDGRKEARKSGGSIKSSPDSRHCQKLQQRQEKMRGTGRKGKFERDGSSPGSSSSEISDRVAKTAKNLKSSDSLDGCESIDSKSPSRDRRSDGTFSPRPGSAPANETDEELTALDAQRRSLSLPKSFLSNGYKTTKQGGLFPWKRQFVGTNSTSGLRPSTPEMSKTAPATPVRDLGSGNSKEKERAKQTQYVRSSSTPLLDEPPNVNSEWGLRRDISQGTEESTKEINSRINQKELLGQRNILGNQTSESVLQKFKKSFSLRFQKPQKGSAKDGFEDADDLTEDGHEEEPPPPPAPAAEQKNNNNNPQAEKEESTYDQKFRFGPLVWRSSKERKKGKKAVRNAKCNSGDSGIQIENSLYLPGDSSESHDTDQHDELDSPPVIRRRTASAEKSSRPQSEVINQILIDKFKADLQWRAQTKGYPNRRVRRTNSDLGGQRLFNWELRNNYRRMMSMPSPVKGRPSRTAGNKLTPDGSAVPRRRMPGRGQLRRSMSQPLGLNELSPLMRRKPSVVRNQILSEDEHDGRGATSDDEALSDSESSVTSLNDRKKSFEAAMDEEVVVLAEAVWDHVAMEPEELAFRAGDVIEVLDTLDRDWWWGATGDNYGWFPSAFVRLRVSQEDTVEDCLEAMASGNQSTKQIRRRTSISLLSNDQVRSSVVRELLNTERDFVKVLRDVTEGYIAECRRRTDMFSATQIETIFSNMEDLLAFQTQFLEDLEVRVDREAPHRSCVGEIFLKHRAGFRMYSEYCNSHPMAIATLQELYQRNSYSKFFEACRLMRGLIEIPLDGYLLTPVQRICKYPLQLAELLKYTKPDHPDHHKVKEALETMRDVAVLINERKRRMESLEKLAAWQQRVEGWEGEDLIEVSTQLIHQGEAVRVTSGMWTTNITIFLFDHQLVYCKKDLLKRNTYVYKGRICMDTSEVIDIPDGKDPQSGVTIRHGIKIYSCIRDKWLLFCCRNAEEKSKWLDALSEERKLVAQDRKNDLELPAAARQLARMAARSKRRPPNEPRSKTYKRETSHYNGYKVGRKVGTWFTFGGAKKSSRMNLRTRNAPQHVM</sequence>
<dbReference type="EMBL" id="JARGDH010000002">
    <property type="protein sequence ID" value="KAL0275631.1"/>
    <property type="molecule type" value="Genomic_DNA"/>
</dbReference>
<dbReference type="InterPro" id="IPR000219">
    <property type="entry name" value="DH_dom"/>
</dbReference>
<dbReference type="InterPro" id="IPR036028">
    <property type="entry name" value="SH3-like_dom_sf"/>
</dbReference>
<name>A0AAW2I1I4_9NEOP</name>
<evidence type="ECO:0000256" key="4">
    <source>
        <dbReference type="SAM" id="MobiDB-lite"/>
    </source>
</evidence>
<feature type="compositionally biased region" description="Basic and acidic residues" evidence="4">
    <location>
        <begin position="1247"/>
        <end position="1258"/>
    </location>
</feature>
<comment type="caution">
    <text evidence="8">The sequence shown here is derived from an EMBL/GenBank/DDBJ whole genome shotgun (WGS) entry which is preliminary data.</text>
</comment>
<dbReference type="InterPro" id="IPR001331">
    <property type="entry name" value="GDS_CDC24_CS"/>
</dbReference>
<dbReference type="Pfam" id="PF00621">
    <property type="entry name" value="RhoGEF"/>
    <property type="match status" value="1"/>
</dbReference>
<dbReference type="PROSITE" id="PS50010">
    <property type="entry name" value="DH_2"/>
    <property type="match status" value="1"/>
</dbReference>
<dbReference type="CDD" id="cd11828">
    <property type="entry name" value="SH3_ARHGEF9_like"/>
    <property type="match status" value="1"/>
</dbReference>
<evidence type="ECO:0000259" key="6">
    <source>
        <dbReference type="PROSITE" id="PS50003"/>
    </source>
</evidence>
<feature type="compositionally biased region" description="Basic and acidic residues" evidence="4">
    <location>
        <begin position="1885"/>
        <end position="1899"/>
    </location>
</feature>
<feature type="compositionally biased region" description="Basic and acidic residues" evidence="4">
    <location>
        <begin position="352"/>
        <end position="361"/>
    </location>
</feature>
<feature type="compositionally biased region" description="Basic and acidic residues" evidence="4">
    <location>
        <begin position="1191"/>
        <end position="1202"/>
    </location>
</feature>
<feature type="compositionally biased region" description="Acidic residues" evidence="4">
    <location>
        <begin position="1158"/>
        <end position="1169"/>
    </location>
</feature>
<dbReference type="SUPFAM" id="SSF48065">
    <property type="entry name" value="DBL homology domain (DH-domain)"/>
    <property type="match status" value="1"/>
</dbReference>
<feature type="compositionally biased region" description="Polar residues" evidence="4">
    <location>
        <begin position="1226"/>
        <end position="1238"/>
    </location>
</feature>
<dbReference type="PANTHER" id="PTHR45834:SF3">
    <property type="entry name" value="RHO GUANINE NUCLEOTIDE EXCHANGE FACTOR 3, ISOFORM L"/>
    <property type="match status" value="1"/>
</dbReference>
<feature type="region of interest" description="Disordered" evidence="4">
    <location>
        <begin position="823"/>
        <end position="1129"/>
    </location>
</feature>
<reference evidence="8" key="1">
    <citation type="journal article" date="2024" name="Gigascience">
        <title>Chromosome-level genome of the poultry shaft louse Menopon gallinae provides insight into the host-switching and adaptive evolution of parasitic lice.</title>
        <authorList>
            <person name="Xu Y."/>
            <person name="Ma L."/>
            <person name="Liu S."/>
            <person name="Liang Y."/>
            <person name="Liu Q."/>
            <person name="He Z."/>
            <person name="Tian L."/>
            <person name="Duan Y."/>
            <person name="Cai W."/>
            <person name="Li H."/>
            <person name="Song F."/>
        </authorList>
    </citation>
    <scope>NUCLEOTIDE SEQUENCE</scope>
    <source>
        <strain evidence="8">Cailab_2023a</strain>
    </source>
</reference>
<gene>
    <name evidence="8" type="ORF">PYX00_003429</name>
</gene>
<dbReference type="SUPFAM" id="SSF50729">
    <property type="entry name" value="PH domain-like"/>
    <property type="match status" value="1"/>
</dbReference>
<proteinExistence type="predicted"/>
<dbReference type="SMART" id="SM00325">
    <property type="entry name" value="RhoGEF"/>
    <property type="match status" value="1"/>
</dbReference>
<dbReference type="Gene3D" id="2.30.29.30">
    <property type="entry name" value="Pleckstrin-homology domain (PH domain)/Phosphotyrosine-binding domain (PTB)"/>
    <property type="match status" value="1"/>
</dbReference>
<feature type="compositionally biased region" description="Polar residues" evidence="4">
    <location>
        <begin position="1030"/>
        <end position="1045"/>
    </location>
</feature>
<dbReference type="GO" id="GO:0005829">
    <property type="term" value="C:cytosol"/>
    <property type="evidence" value="ECO:0007669"/>
    <property type="project" value="TreeGrafter"/>
</dbReference>
<evidence type="ECO:0000259" key="5">
    <source>
        <dbReference type="PROSITE" id="PS50002"/>
    </source>
</evidence>
<dbReference type="GO" id="GO:0035556">
    <property type="term" value="P:intracellular signal transduction"/>
    <property type="evidence" value="ECO:0007669"/>
    <property type="project" value="InterPro"/>
</dbReference>
<dbReference type="InterPro" id="IPR001849">
    <property type="entry name" value="PH_domain"/>
</dbReference>
<evidence type="ECO:0000256" key="1">
    <source>
        <dbReference type="ARBA" id="ARBA00022443"/>
    </source>
</evidence>
<feature type="region of interest" description="Disordered" evidence="4">
    <location>
        <begin position="691"/>
        <end position="714"/>
    </location>
</feature>
<feature type="region of interest" description="Disordered" evidence="4">
    <location>
        <begin position="40"/>
        <end position="60"/>
    </location>
</feature>
<feature type="region of interest" description="Disordered" evidence="4">
    <location>
        <begin position="1334"/>
        <end position="1385"/>
    </location>
</feature>
<feature type="domain" description="DH" evidence="7">
    <location>
        <begin position="1534"/>
        <end position="1718"/>
    </location>
</feature>
<dbReference type="GO" id="GO:0005085">
    <property type="term" value="F:guanyl-nucleotide exchange factor activity"/>
    <property type="evidence" value="ECO:0007669"/>
    <property type="project" value="UniProtKB-KW"/>
</dbReference>
<feature type="domain" description="PH" evidence="6">
    <location>
        <begin position="1749"/>
        <end position="1855"/>
    </location>
</feature>
<dbReference type="SMART" id="SM00233">
    <property type="entry name" value="PH"/>
    <property type="match status" value="1"/>
</dbReference>
<feature type="region of interest" description="Disordered" evidence="4">
    <location>
        <begin position="775"/>
        <end position="808"/>
    </location>
</feature>
<evidence type="ECO:0008006" key="9">
    <source>
        <dbReference type="Google" id="ProtNLM"/>
    </source>
</evidence>
<dbReference type="Gene3D" id="1.20.900.10">
    <property type="entry name" value="Dbl homology (DH) domain"/>
    <property type="match status" value="1"/>
</dbReference>
<organism evidence="8">
    <name type="scientific">Menopon gallinae</name>
    <name type="common">poultry shaft louse</name>
    <dbReference type="NCBI Taxonomy" id="328185"/>
    <lineage>
        <taxon>Eukaryota</taxon>
        <taxon>Metazoa</taxon>
        <taxon>Ecdysozoa</taxon>
        <taxon>Arthropoda</taxon>
        <taxon>Hexapoda</taxon>
        <taxon>Insecta</taxon>
        <taxon>Pterygota</taxon>
        <taxon>Neoptera</taxon>
        <taxon>Paraneoptera</taxon>
        <taxon>Psocodea</taxon>
        <taxon>Troctomorpha</taxon>
        <taxon>Phthiraptera</taxon>
        <taxon>Amblycera</taxon>
        <taxon>Menoponidae</taxon>
        <taxon>Menopon</taxon>
    </lineage>
</organism>
<feature type="compositionally biased region" description="Low complexity" evidence="4">
    <location>
        <begin position="637"/>
        <end position="651"/>
    </location>
</feature>
<feature type="compositionally biased region" description="Polar residues" evidence="4">
    <location>
        <begin position="505"/>
        <end position="519"/>
    </location>
</feature>
<dbReference type="Gene3D" id="2.30.30.40">
    <property type="entry name" value="SH3 Domains"/>
    <property type="match status" value="1"/>
</dbReference>
<dbReference type="PROSITE" id="PS50003">
    <property type="entry name" value="PH_DOMAIN"/>
    <property type="match status" value="1"/>
</dbReference>
<dbReference type="PROSITE" id="PS50002">
    <property type="entry name" value="SH3"/>
    <property type="match status" value="1"/>
</dbReference>
<feature type="compositionally biased region" description="Polar residues" evidence="4">
    <location>
        <begin position="455"/>
        <end position="468"/>
    </location>
</feature>
<feature type="region of interest" description="Disordered" evidence="4">
    <location>
        <begin position="1143"/>
        <end position="1262"/>
    </location>
</feature>
<feature type="region of interest" description="Disordered" evidence="4">
    <location>
        <begin position="340"/>
        <end position="652"/>
    </location>
</feature>
<protein>
    <recommendedName>
        <fullName evidence="9">Spermatogenesis-associated protein 13</fullName>
    </recommendedName>
</protein>
<dbReference type="SMART" id="SM00326">
    <property type="entry name" value="SH3"/>
    <property type="match status" value="1"/>
</dbReference>
<evidence type="ECO:0000256" key="2">
    <source>
        <dbReference type="ARBA" id="ARBA00022658"/>
    </source>
</evidence>
<accession>A0AAW2I1I4</accession>
<dbReference type="Pfam" id="PF07653">
    <property type="entry name" value="SH3_2"/>
    <property type="match status" value="1"/>
</dbReference>
<keyword evidence="2" id="KW-0344">Guanine-nucleotide releasing factor</keyword>
<feature type="compositionally biased region" description="Low complexity" evidence="4">
    <location>
        <begin position="867"/>
        <end position="880"/>
    </location>
</feature>
<feature type="compositionally biased region" description="Polar residues" evidence="4">
    <location>
        <begin position="1070"/>
        <end position="1080"/>
    </location>
</feature>
<evidence type="ECO:0000256" key="3">
    <source>
        <dbReference type="PROSITE-ProRule" id="PRU00192"/>
    </source>
</evidence>